<dbReference type="Proteomes" id="UP000054851">
    <property type="component" value="Unassembled WGS sequence"/>
</dbReference>
<dbReference type="STRING" id="1777140.AWB79_03572"/>
<dbReference type="Gene3D" id="3.90.550.10">
    <property type="entry name" value="Spore Coat Polysaccharide Biosynthesis Protein SpsA, Chain A"/>
    <property type="match status" value="1"/>
</dbReference>
<protein>
    <submittedName>
        <fullName evidence="2">Glycosyl transferase family 2</fullName>
    </submittedName>
</protein>
<dbReference type="PANTHER" id="PTHR43685:SF2">
    <property type="entry name" value="GLYCOSYLTRANSFERASE 2-LIKE DOMAIN-CONTAINING PROTEIN"/>
    <property type="match status" value="1"/>
</dbReference>
<dbReference type="CDD" id="cd00761">
    <property type="entry name" value="Glyco_tranf_GTA_type"/>
    <property type="match status" value="1"/>
</dbReference>
<dbReference type="InterPro" id="IPR001173">
    <property type="entry name" value="Glyco_trans_2-like"/>
</dbReference>
<dbReference type="EMBL" id="FCOA02000011">
    <property type="protein sequence ID" value="SAK68550.1"/>
    <property type="molecule type" value="Genomic_DNA"/>
</dbReference>
<name>A0A158BF45_9BURK</name>
<organism evidence="2 3">
    <name type="scientific">Caballeronia hypogeia</name>
    <dbReference type="NCBI Taxonomy" id="1777140"/>
    <lineage>
        <taxon>Bacteria</taxon>
        <taxon>Pseudomonadati</taxon>
        <taxon>Pseudomonadota</taxon>
        <taxon>Betaproteobacteria</taxon>
        <taxon>Burkholderiales</taxon>
        <taxon>Burkholderiaceae</taxon>
        <taxon>Caballeronia</taxon>
    </lineage>
</organism>
<sequence>MPNVCIIIPCFNAARTLSRALNSCLAQEAAQVIVVDDNSQDSSAAIVQYYALKDRRVELLKMCENCGPAKARNYGANHAKYPVLAFLDADDEYLPGALATATTYLSQNPLRPAVRLDVDFSTFPSEIIAGPNFEQLAHVMSDSVASSLVIKRSVFLALGGFPFDEVFRRYGGEDSALSNAVNDIYGCFRIGGRKWVRMHYHQNSHAARFFRRAMGEPMHPREHSEIVEAIDRFVQRARQAIYPEAG</sequence>
<gene>
    <name evidence="2" type="ORF">AWB79_03572</name>
</gene>
<dbReference type="Pfam" id="PF00535">
    <property type="entry name" value="Glycos_transf_2"/>
    <property type="match status" value="1"/>
</dbReference>
<dbReference type="AlphaFoldDB" id="A0A158BF45"/>
<keyword evidence="3" id="KW-1185">Reference proteome</keyword>
<accession>A0A158BF45</accession>
<evidence type="ECO:0000313" key="3">
    <source>
        <dbReference type="Proteomes" id="UP000054851"/>
    </source>
</evidence>
<feature type="domain" description="Glycosyltransferase 2-like" evidence="1">
    <location>
        <begin position="5"/>
        <end position="109"/>
    </location>
</feature>
<dbReference type="GO" id="GO:0016740">
    <property type="term" value="F:transferase activity"/>
    <property type="evidence" value="ECO:0007669"/>
    <property type="project" value="UniProtKB-KW"/>
</dbReference>
<dbReference type="InterPro" id="IPR029044">
    <property type="entry name" value="Nucleotide-diphossugar_trans"/>
</dbReference>
<dbReference type="SUPFAM" id="SSF53448">
    <property type="entry name" value="Nucleotide-diphospho-sugar transferases"/>
    <property type="match status" value="1"/>
</dbReference>
<proteinExistence type="predicted"/>
<dbReference type="InterPro" id="IPR050834">
    <property type="entry name" value="Glycosyltransf_2"/>
</dbReference>
<dbReference type="PANTHER" id="PTHR43685">
    <property type="entry name" value="GLYCOSYLTRANSFERASE"/>
    <property type="match status" value="1"/>
</dbReference>
<reference evidence="2" key="1">
    <citation type="submission" date="2016-01" db="EMBL/GenBank/DDBJ databases">
        <authorList>
            <person name="Peeters C."/>
        </authorList>
    </citation>
    <scope>NUCLEOTIDE SEQUENCE</scope>
    <source>
        <strain evidence="2">LMG 29322</strain>
    </source>
</reference>
<evidence type="ECO:0000259" key="1">
    <source>
        <dbReference type="Pfam" id="PF00535"/>
    </source>
</evidence>
<comment type="caution">
    <text evidence="2">The sequence shown here is derived from an EMBL/GenBank/DDBJ whole genome shotgun (WGS) entry which is preliminary data.</text>
</comment>
<keyword evidence="2" id="KW-0808">Transferase</keyword>
<evidence type="ECO:0000313" key="2">
    <source>
        <dbReference type="EMBL" id="SAK68550.1"/>
    </source>
</evidence>